<organism evidence="1 2">
    <name type="scientific">Mojavia pulchra JT2-VF2</name>
    <dbReference type="NCBI Taxonomy" id="287848"/>
    <lineage>
        <taxon>Bacteria</taxon>
        <taxon>Bacillati</taxon>
        <taxon>Cyanobacteriota</taxon>
        <taxon>Cyanophyceae</taxon>
        <taxon>Nostocales</taxon>
        <taxon>Nostocaceae</taxon>
    </lineage>
</organism>
<dbReference type="PANTHER" id="PTHR43881">
    <property type="entry name" value="GAMMA-GLUTAMYLTRANSPEPTIDASE (AFU_ORTHOLOGUE AFUA_4G13580)"/>
    <property type="match status" value="1"/>
</dbReference>
<evidence type="ECO:0000313" key="2">
    <source>
        <dbReference type="Proteomes" id="UP000715781"/>
    </source>
</evidence>
<dbReference type="Gene3D" id="3.60.20.40">
    <property type="match status" value="1"/>
</dbReference>
<dbReference type="InterPro" id="IPR043137">
    <property type="entry name" value="GGT_ssub_C"/>
</dbReference>
<dbReference type="InterPro" id="IPR029055">
    <property type="entry name" value="Ntn_hydrolases_N"/>
</dbReference>
<dbReference type="Gene3D" id="1.10.246.130">
    <property type="match status" value="1"/>
</dbReference>
<name>A0A951Q6M7_9NOST</name>
<reference evidence="1" key="1">
    <citation type="submission" date="2021-05" db="EMBL/GenBank/DDBJ databases">
        <authorList>
            <person name="Pietrasiak N."/>
            <person name="Ward R."/>
            <person name="Stajich J.E."/>
            <person name="Kurbessoian T."/>
        </authorList>
    </citation>
    <scope>NUCLEOTIDE SEQUENCE</scope>
    <source>
        <strain evidence="1">JT2-VF2</strain>
    </source>
</reference>
<evidence type="ECO:0000313" key="1">
    <source>
        <dbReference type="EMBL" id="MBW4565491.1"/>
    </source>
</evidence>
<dbReference type="PANTHER" id="PTHR43881:SF1">
    <property type="entry name" value="GAMMA-GLUTAMYLTRANSPEPTIDASE (AFU_ORTHOLOGUE AFUA_4G13580)"/>
    <property type="match status" value="1"/>
</dbReference>
<accession>A0A951Q6M7</accession>
<dbReference type="AlphaFoldDB" id="A0A951Q6M7"/>
<protein>
    <submittedName>
        <fullName evidence="1">Gamma-glutamyltransferase family protein</fullName>
    </submittedName>
</protein>
<reference evidence="1" key="2">
    <citation type="journal article" date="2022" name="Microbiol. Resour. Announc.">
        <title>Metagenome Sequencing to Explore Phylogenomics of Terrestrial Cyanobacteria.</title>
        <authorList>
            <person name="Ward R.D."/>
            <person name="Stajich J.E."/>
            <person name="Johansen J.R."/>
            <person name="Huntemann M."/>
            <person name="Clum A."/>
            <person name="Foster B."/>
            <person name="Foster B."/>
            <person name="Roux S."/>
            <person name="Palaniappan K."/>
            <person name="Varghese N."/>
            <person name="Mukherjee S."/>
            <person name="Reddy T.B.K."/>
            <person name="Daum C."/>
            <person name="Copeland A."/>
            <person name="Chen I.A."/>
            <person name="Ivanova N.N."/>
            <person name="Kyrpides N.C."/>
            <person name="Shapiro N."/>
            <person name="Eloe-Fadrosh E.A."/>
            <person name="Pietrasiak N."/>
        </authorList>
    </citation>
    <scope>NUCLEOTIDE SEQUENCE</scope>
    <source>
        <strain evidence="1">JT2-VF2</strain>
    </source>
</reference>
<dbReference type="InterPro" id="IPR043138">
    <property type="entry name" value="GGT_lsub"/>
</dbReference>
<proteinExistence type="predicted"/>
<comment type="caution">
    <text evidence="1">The sequence shown here is derived from an EMBL/GenBank/DDBJ whole genome shotgun (WGS) entry which is preliminary data.</text>
</comment>
<dbReference type="InterPro" id="IPR052896">
    <property type="entry name" value="GGT-like_enzyme"/>
</dbReference>
<dbReference type="EMBL" id="JAHHHN010000039">
    <property type="protein sequence ID" value="MBW4565491.1"/>
    <property type="molecule type" value="Genomic_DNA"/>
</dbReference>
<dbReference type="Pfam" id="PF01019">
    <property type="entry name" value="G_glu_transpept"/>
    <property type="match status" value="1"/>
</dbReference>
<dbReference type="PRINTS" id="PR01210">
    <property type="entry name" value="GGTRANSPTASE"/>
</dbReference>
<dbReference type="SUPFAM" id="SSF56235">
    <property type="entry name" value="N-terminal nucleophile aminohydrolases (Ntn hydrolases)"/>
    <property type="match status" value="1"/>
</dbReference>
<dbReference type="Proteomes" id="UP000715781">
    <property type="component" value="Unassembled WGS sequence"/>
</dbReference>
<sequence>MSFGNLTNYPYPSSRRVIMGSRGAVAASQPLATIAGMEMLWAGGSAVDAAIATAIALTVVEPTANGIGADAFALVWDGKLHGLNGSGKSPQKLSVEKFAGLNAVPKYDWRAVTVPGAVCGWRSLWERWGRLPFEQLFAPAIRYAESGFPVSPMVSLAWKRLEQNYLSLVGKEFDFFKEVFFPNHRAPNAGEIWHSPAHAQTLREIAATGGESFYRGNIAQRIADFAADTGGYLTLDDLAAHQAQWVQPISTNYRDLTVWEIPPNTQGIATLIGLNILSGFELSRYQRESAQSYHLQIEAMKLAFADVHRYIADEPFLQVPTKDLLSLDYADMRRALITEQALAVALPGLPKGGTVYLAAADGELIVSLIQSNFTGFGSGILPAGTGIALQNRGYGFTLDLQHPNHYAPNKRPFHTIIPGFLTQAHQPIGAFGVMGGAMQPQGHLQIVVNLADYGLNPQAALDAPRWQFVSDSTVLLEQTISQNIAQGLAQRGHHVLQNPDDFFGRGQIIYKQNQVLIAGSESRADGLALAW</sequence>
<gene>
    <name evidence="1" type="ORF">KME32_31280</name>
</gene>